<protein>
    <recommendedName>
        <fullName evidence="4">Armadillo repeat-containing protein 8</fullName>
    </recommendedName>
</protein>
<dbReference type="InterPro" id="IPR016024">
    <property type="entry name" value="ARM-type_fold"/>
</dbReference>
<accession>A0ABN9RJ24</accession>
<sequence>MFRPPPGGRGEVSWRGKGFPCRDEDNKPLIAKAGAIPQLVRTLREGSMEARGAAAAALANLASRCPENQDAARAAHGAWRLQGAACSKPCVAGLFRDGPVASLQGVGRRL</sequence>
<reference evidence="2" key="1">
    <citation type="submission" date="2023-10" db="EMBL/GenBank/DDBJ databases">
        <authorList>
            <person name="Chen Y."/>
            <person name="Shah S."/>
            <person name="Dougan E. K."/>
            <person name="Thang M."/>
            <person name="Chan C."/>
        </authorList>
    </citation>
    <scope>NUCLEOTIDE SEQUENCE [LARGE SCALE GENOMIC DNA]</scope>
</reference>
<comment type="caution">
    <text evidence="2">The sequence shown here is derived from an EMBL/GenBank/DDBJ whole genome shotgun (WGS) entry which is preliminary data.</text>
</comment>
<evidence type="ECO:0000256" key="1">
    <source>
        <dbReference type="PROSITE-ProRule" id="PRU00259"/>
    </source>
</evidence>
<evidence type="ECO:0008006" key="4">
    <source>
        <dbReference type="Google" id="ProtNLM"/>
    </source>
</evidence>
<dbReference type="Gene3D" id="1.25.10.10">
    <property type="entry name" value="Leucine-rich Repeat Variant"/>
    <property type="match status" value="1"/>
</dbReference>
<feature type="repeat" description="ARM" evidence="1">
    <location>
        <begin position="34"/>
        <end position="64"/>
    </location>
</feature>
<dbReference type="InterPro" id="IPR011989">
    <property type="entry name" value="ARM-like"/>
</dbReference>
<organism evidence="2 3">
    <name type="scientific">Prorocentrum cordatum</name>
    <dbReference type="NCBI Taxonomy" id="2364126"/>
    <lineage>
        <taxon>Eukaryota</taxon>
        <taxon>Sar</taxon>
        <taxon>Alveolata</taxon>
        <taxon>Dinophyceae</taxon>
        <taxon>Prorocentrales</taxon>
        <taxon>Prorocentraceae</taxon>
        <taxon>Prorocentrum</taxon>
    </lineage>
</organism>
<keyword evidence="3" id="KW-1185">Reference proteome</keyword>
<dbReference type="Pfam" id="PF00514">
    <property type="entry name" value="Arm"/>
    <property type="match status" value="1"/>
</dbReference>
<dbReference type="SMART" id="SM00185">
    <property type="entry name" value="ARM"/>
    <property type="match status" value="1"/>
</dbReference>
<dbReference type="EMBL" id="CAUYUJ010006780">
    <property type="protein sequence ID" value="CAK0818630.1"/>
    <property type="molecule type" value="Genomic_DNA"/>
</dbReference>
<evidence type="ECO:0000313" key="2">
    <source>
        <dbReference type="EMBL" id="CAK0818630.1"/>
    </source>
</evidence>
<proteinExistence type="predicted"/>
<dbReference type="InterPro" id="IPR000225">
    <property type="entry name" value="Armadillo"/>
</dbReference>
<gene>
    <name evidence="2" type="ORF">PCOR1329_LOCUS20837</name>
</gene>
<dbReference type="Proteomes" id="UP001189429">
    <property type="component" value="Unassembled WGS sequence"/>
</dbReference>
<evidence type="ECO:0000313" key="3">
    <source>
        <dbReference type="Proteomes" id="UP001189429"/>
    </source>
</evidence>
<name>A0ABN9RJ24_9DINO</name>
<dbReference type="SUPFAM" id="SSF48371">
    <property type="entry name" value="ARM repeat"/>
    <property type="match status" value="1"/>
</dbReference>
<dbReference type="PROSITE" id="PS50176">
    <property type="entry name" value="ARM_REPEAT"/>
    <property type="match status" value="1"/>
</dbReference>